<name>A0A2Z6N1R3_TRISU</name>
<dbReference type="Proteomes" id="UP000242715">
    <property type="component" value="Unassembled WGS sequence"/>
</dbReference>
<organism evidence="1 2">
    <name type="scientific">Trifolium subterraneum</name>
    <name type="common">Subterranean clover</name>
    <dbReference type="NCBI Taxonomy" id="3900"/>
    <lineage>
        <taxon>Eukaryota</taxon>
        <taxon>Viridiplantae</taxon>
        <taxon>Streptophyta</taxon>
        <taxon>Embryophyta</taxon>
        <taxon>Tracheophyta</taxon>
        <taxon>Spermatophyta</taxon>
        <taxon>Magnoliopsida</taxon>
        <taxon>eudicotyledons</taxon>
        <taxon>Gunneridae</taxon>
        <taxon>Pentapetalae</taxon>
        <taxon>rosids</taxon>
        <taxon>fabids</taxon>
        <taxon>Fabales</taxon>
        <taxon>Fabaceae</taxon>
        <taxon>Papilionoideae</taxon>
        <taxon>50 kb inversion clade</taxon>
        <taxon>NPAAA clade</taxon>
        <taxon>Hologalegina</taxon>
        <taxon>IRL clade</taxon>
        <taxon>Trifolieae</taxon>
        <taxon>Trifolium</taxon>
    </lineage>
</organism>
<gene>
    <name evidence="1" type="ORF">TSUD_163630</name>
</gene>
<reference evidence="2" key="1">
    <citation type="journal article" date="2017" name="Front. Plant Sci.">
        <title>Climate Clever Clovers: New Paradigm to Reduce the Environmental Footprint of Ruminants by Breeding Low Methanogenic Forages Utilizing Haplotype Variation.</title>
        <authorList>
            <person name="Kaur P."/>
            <person name="Appels R."/>
            <person name="Bayer P.E."/>
            <person name="Keeble-Gagnere G."/>
            <person name="Wang J."/>
            <person name="Hirakawa H."/>
            <person name="Shirasawa K."/>
            <person name="Vercoe P."/>
            <person name="Stefanova K."/>
            <person name="Durmic Z."/>
            <person name="Nichols P."/>
            <person name="Revell C."/>
            <person name="Isobe S.N."/>
            <person name="Edwards D."/>
            <person name="Erskine W."/>
        </authorList>
    </citation>
    <scope>NUCLEOTIDE SEQUENCE [LARGE SCALE GENOMIC DNA]</scope>
    <source>
        <strain evidence="2">cv. Daliak</strain>
    </source>
</reference>
<accession>A0A2Z6N1R3</accession>
<dbReference type="PANTHER" id="PTHR47868">
    <property type="entry name" value="OS05G0457700 PROTEIN"/>
    <property type="match status" value="1"/>
</dbReference>
<sequence length="107" mass="11707">MVQLSLLATETPLDVIVSLGRGTICGGGTTDDMVSAVADKCTALMEKVITEDFEALNVRARVLKGLIELVKGDIKLAEPFFDKSLQPSHATVSFFRPWIVLTICYYI</sequence>
<proteinExistence type="predicted"/>
<protein>
    <submittedName>
        <fullName evidence="1">Uncharacterized protein</fullName>
    </submittedName>
</protein>
<evidence type="ECO:0000313" key="2">
    <source>
        <dbReference type="Proteomes" id="UP000242715"/>
    </source>
</evidence>
<keyword evidence="2" id="KW-1185">Reference proteome</keyword>
<dbReference type="PANTHER" id="PTHR47868:SF2">
    <property type="entry name" value="OS05G0457700 PROTEIN"/>
    <property type="match status" value="1"/>
</dbReference>
<dbReference type="EMBL" id="DF973732">
    <property type="protein sequence ID" value="GAU38788.1"/>
    <property type="molecule type" value="Genomic_DNA"/>
</dbReference>
<dbReference type="AlphaFoldDB" id="A0A2Z6N1R3"/>
<evidence type="ECO:0000313" key="1">
    <source>
        <dbReference type="EMBL" id="GAU38788.1"/>
    </source>
</evidence>
<dbReference type="GO" id="GO:0005739">
    <property type="term" value="C:mitochondrion"/>
    <property type="evidence" value="ECO:0007669"/>
    <property type="project" value="TreeGrafter"/>
</dbReference>